<feature type="non-terminal residue" evidence="1">
    <location>
        <position position="137"/>
    </location>
</feature>
<dbReference type="PANTHER" id="PTHR46033:SF8">
    <property type="entry name" value="PROTEIN MAINTENANCE OF MERISTEMS-LIKE"/>
    <property type="match status" value="1"/>
</dbReference>
<evidence type="ECO:0000313" key="1">
    <source>
        <dbReference type="EMBL" id="KAH1091891.1"/>
    </source>
</evidence>
<dbReference type="GO" id="GO:0010073">
    <property type="term" value="P:meristem maintenance"/>
    <property type="evidence" value="ECO:0007669"/>
    <property type="project" value="InterPro"/>
</dbReference>
<evidence type="ECO:0000313" key="2">
    <source>
        <dbReference type="Proteomes" id="UP000828251"/>
    </source>
</evidence>
<dbReference type="EMBL" id="JAIQCV010000006">
    <property type="protein sequence ID" value="KAH1091891.1"/>
    <property type="molecule type" value="Genomic_DNA"/>
</dbReference>
<accession>A0A9D3VQ68</accession>
<dbReference type="PANTHER" id="PTHR46033">
    <property type="entry name" value="PROTEIN MAIN-LIKE 2"/>
    <property type="match status" value="1"/>
</dbReference>
<reference evidence="1 2" key="1">
    <citation type="journal article" date="2021" name="Plant Biotechnol. J.">
        <title>Multi-omics assisted identification of the key and species-specific regulatory components of drought-tolerant mechanisms in Gossypium stocksii.</title>
        <authorList>
            <person name="Yu D."/>
            <person name="Ke L."/>
            <person name="Zhang D."/>
            <person name="Wu Y."/>
            <person name="Sun Y."/>
            <person name="Mei J."/>
            <person name="Sun J."/>
            <person name="Sun Y."/>
        </authorList>
    </citation>
    <scope>NUCLEOTIDE SEQUENCE [LARGE SCALE GENOMIC DNA]</scope>
    <source>
        <strain evidence="2">cv. E1</strain>
        <tissue evidence="1">Leaf</tissue>
    </source>
</reference>
<comment type="caution">
    <text evidence="1">The sequence shown here is derived from an EMBL/GenBank/DDBJ whole genome shotgun (WGS) entry which is preliminary data.</text>
</comment>
<sequence>MPYLQLAGFGHVTLMQRFNLRVDLIPTLVEQWLSETRTFHIWSLDGGEQNFKNLTFSWLRANFKDLLSTATENELRCTARAYILQLIGWVLMPDATSNRCWWCCIKRIFKQQNMGQITRAVCLVLLQSWALYRMPIL</sequence>
<keyword evidence="2" id="KW-1185">Reference proteome</keyword>
<dbReference type="OrthoDB" id="2008347at2759"/>
<dbReference type="InterPro" id="IPR044824">
    <property type="entry name" value="MAIN-like"/>
</dbReference>
<dbReference type="AlphaFoldDB" id="A0A9D3VQ68"/>
<proteinExistence type="predicted"/>
<name>A0A9D3VQ68_9ROSI</name>
<evidence type="ECO:0008006" key="3">
    <source>
        <dbReference type="Google" id="ProtNLM"/>
    </source>
</evidence>
<organism evidence="1 2">
    <name type="scientific">Gossypium stocksii</name>
    <dbReference type="NCBI Taxonomy" id="47602"/>
    <lineage>
        <taxon>Eukaryota</taxon>
        <taxon>Viridiplantae</taxon>
        <taxon>Streptophyta</taxon>
        <taxon>Embryophyta</taxon>
        <taxon>Tracheophyta</taxon>
        <taxon>Spermatophyta</taxon>
        <taxon>Magnoliopsida</taxon>
        <taxon>eudicotyledons</taxon>
        <taxon>Gunneridae</taxon>
        <taxon>Pentapetalae</taxon>
        <taxon>rosids</taxon>
        <taxon>malvids</taxon>
        <taxon>Malvales</taxon>
        <taxon>Malvaceae</taxon>
        <taxon>Malvoideae</taxon>
        <taxon>Gossypium</taxon>
    </lineage>
</organism>
<gene>
    <name evidence="1" type="ORF">J1N35_019148</name>
</gene>
<dbReference type="Proteomes" id="UP000828251">
    <property type="component" value="Unassembled WGS sequence"/>
</dbReference>
<protein>
    <recommendedName>
        <fullName evidence="3">Aminotransferase-like plant mobile domain-containing protein</fullName>
    </recommendedName>
</protein>